<dbReference type="KEGG" id="doe:DENOEST_3536"/>
<keyword evidence="2" id="KW-1003">Cell membrane</keyword>
<keyword evidence="8" id="KW-1185">Reference proteome</keyword>
<keyword evidence="6 7" id="KW-0012">Acyltransferase</keyword>
<dbReference type="RefSeq" id="WP_145769429.1">
    <property type="nucleotide sequence ID" value="NZ_LR778301.1"/>
</dbReference>
<evidence type="ECO:0000256" key="6">
    <source>
        <dbReference type="ARBA" id="ARBA00023315"/>
    </source>
</evidence>
<dbReference type="Pfam" id="PF03279">
    <property type="entry name" value="Lip_A_acyltrans"/>
    <property type="match status" value="1"/>
</dbReference>
<protein>
    <submittedName>
        <fullName evidence="7">Lipid A biosynthesis acyltransferase</fullName>
    </submittedName>
</protein>
<evidence type="ECO:0000313" key="7">
    <source>
        <dbReference type="EMBL" id="CAB1370690.1"/>
    </source>
</evidence>
<dbReference type="AlphaFoldDB" id="A0A6S6Y5I3"/>
<keyword evidence="5" id="KW-0472">Membrane</keyword>
<proteinExistence type="predicted"/>
<dbReference type="GO" id="GO:0005886">
    <property type="term" value="C:plasma membrane"/>
    <property type="evidence" value="ECO:0007669"/>
    <property type="project" value="UniProtKB-SubCell"/>
</dbReference>
<evidence type="ECO:0000256" key="1">
    <source>
        <dbReference type="ARBA" id="ARBA00004533"/>
    </source>
</evidence>
<keyword evidence="3" id="KW-0997">Cell inner membrane</keyword>
<dbReference type="CDD" id="cd07984">
    <property type="entry name" value="LPLAT_LABLAT-like"/>
    <property type="match status" value="1"/>
</dbReference>
<dbReference type="OrthoDB" id="9803456at2"/>
<comment type="subcellular location">
    <subcellularLocation>
        <location evidence="1">Cell inner membrane</location>
    </subcellularLocation>
</comment>
<dbReference type="InterPro" id="IPR004960">
    <property type="entry name" value="LipA_acyltrans"/>
</dbReference>
<gene>
    <name evidence="7" type="ORF">DENOEST_3536</name>
</gene>
<evidence type="ECO:0000256" key="2">
    <source>
        <dbReference type="ARBA" id="ARBA00022475"/>
    </source>
</evidence>
<dbReference type="PANTHER" id="PTHR30606:SF9">
    <property type="entry name" value="LIPID A BIOSYNTHESIS LAUROYLTRANSFERASE"/>
    <property type="match status" value="1"/>
</dbReference>
<name>A0A6S6Y5I3_9PROT</name>
<dbReference type="GO" id="GO:0009247">
    <property type="term" value="P:glycolipid biosynthetic process"/>
    <property type="evidence" value="ECO:0007669"/>
    <property type="project" value="UniProtKB-ARBA"/>
</dbReference>
<dbReference type="EMBL" id="LR778301">
    <property type="protein sequence ID" value="CAB1370690.1"/>
    <property type="molecule type" value="Genomic_DNA"/>
</dbReference>
<dbReference type="PANTHER" id="PTHR30606">
    <property type="entry name" value="LIPID A BIOSYNTHESIS LAUROYL ACYLTRANSFERASE"/>
    <property type="match status" value="1"/>
</dbReference>
<keyword evidence="4 7" id="KW-0808">Transferase</keyword>
<organism evidence="7 8">
    <name type="scientific">Denitratisoma oestradiolicum</name>
    <dbReference type="NCBI Taxonomy" id="311182"/>
    <lineage>
        <taxon>Bacteria</taxon>
        <taxon>Pseudomonadati</taxon>
        <taxon>Pseudomonadota</taxon>
        <taxon>Betaproteobacteria</taxon>
        <taxon>Nitrosomonadales</taxon>
        <taxon>Sterolibacteriaceae</taxon>
        <taxon>Denitratisoma</taxon>
    </lineage>
</organism>
<dbReference type="PIRSF" id="PIRSF026649">
    <property type="entry name" value="MsbB"/>
    <property type="match status" value="1"/>
</dbReference>
<accession>A0A6S6Y5I3</accession>
<evidence type="ECO:0000313" key="8">
    <source>
        <dbReference type="Proteomes" id="UP000515733"/>
    </source>
</evidence>
<dbReference type="Proteomes" id="UP000515733">
    <property type="component" value="Chromosome"/>
</dbReference>
<evidence type="ECO:0000256" key="3">
    <source>
        <dbReference type="ARBA" id="ARBA00022519"/>
    </source>
</evidence>
<reference evidence="7 8" key="1">
    <citation type="submission" date="2020-03" db="EMBL/GenBank/DDBJ databases">
        <authorList>
            <consortium name="Genoscope - CEA"/>
            <person name="William W."/>
        </authorList>
    </citation>
    <scope>NUCLEOTIDE SEQUENCE [LARGE SCALE GENOMIC DNA]</scope>
    <source>
        <strain evidence="8">DSM 16959</strain>
    </source>
</reference>
<sequence>MGRLGLALIWLLHWLPLSWQDLAGRALGRLLWCVNRERRHATLINLRLCLPQLDESARRRLARRHFGRFAATALERGLLWWSSPERLRRLIRIEGLERLQALEGKPLILLAPHFVGLDMGWSRLCLELEMVTMYARVKNPAFDVAIHRGRTRFGRQTLLSRQDGLRRVVAEIKAGRPFYYLPDLDYGRRDAVFAPFFGVPAATITGLSRLARLTGASVVPVLTRRDGVGYRVIVGEPWNDYPGEDPVADAARMNAYIEAQIRIGDGAEYLWSHKRFKTRPPGEKGVY</sequence>
<evidence type="ECO:0000256" key="4">
    <source>
        <dbReference type="ARBA" id="ARBA00022679"/>
    </source>
</evidence>
<dbReference type="GO" id="GO:0016746">
    <property type="term" value="F:acyltransferase activity"/>
    <property type="evidence" value="ECO:0007669"/>
    <property type="project" value="UniProtKB-KW"/>
</dbReference>
<evidence type="ECO:0000256" key="5">
    <source>
        <dbReference type="ARBA" id="ARBA00023136"/>
    </source>
</evidence>